<comment type="caution">
    <text evidence="10">The sequence shown here is derived from an EMBL/GenBank/DDBJ whole genome shotgun (WGS) entry which is preliminary data.</text>
</comment>
<feature type="transmembrane region" description="Helical" evidence="8">
    <location>
        <begin position="59"/>
        <end position="81"/>
    </location>
</feature>
<keyword evidence="3 8" id="KW-0813">Transport</keyword>
<evidence type="ECO:0000313" key="11">
    <source>
        <dbReference type="Proteomes" id="UP001212602"/>
    </source>
</evidence>
<dbReference type="Proteomes" id="UP001212602">
    <property type="component" value="Unassembled WGS sequence"/>
</dbReference>
<gene>
    <name evidence="10" type="ORF">PGB34_12035</name>
</gene>
<dbReference type="InterPro" id="IPR010065">
    <property type="entry name" value="AA_ABC_transptr_permease_3TM"/>
</dbReference>
<sequence length="239" mass="26301">MGYQWDWSVLLRDPYLGWLATGLRWTVLISLLAYALALTMGIAAGVLRTLPSAAARSLGNAYVQVFRSVPLLVQLFLWYYVVPEVLPDAVGTWLKRELPYPEYWTTAVGLGLFMSARIAEQTRAAINAAGQGMERAGLSQGFTRPQIYRHLLVPVALRYAMPPFTSELLNTVKNSSLALTIGMLELTGQSRQIEAYTFRGIEAFTAATLIYFAISLAAISLSSRLERAVHIPGMLAGKA</sequence>
<organism evidence="10 11">
    <name type="scientific">Xenophilus arseniciresistens</name>
    <dbReference type="NCBI Taxonomy" id="1283306"/>
    <lineage>
        <taxon>Bacteria</taxon>
        <taxon>Pseudomonadati</taxon>
        <taxon>Pseudomonadota</taxon>
        <taxon>Betaproteobacteria</taxon>
        <taxon>Burkholderiales</taxon>
        <taxon>Comamonadaceae</taxon>
        <taxon>Xenophilus</taxon>
    </lineage>
</organism>
<evidence type="ECO:0000256" key="5">
    <source>
        <dbReference type="ARBA" id="ARBA00022692"/>
    </source>
</evidence>
<dbReference type="Gene3D" id="1.10.3720.10">
    <property type="entry name" value="MetI-like"/>
    <property type="match status" value="1"/>
</dbReference>
<keyword evidence="11" id="KW-1185">Reference proteome</keyword>
<dbReference type="SUPFAM" id="SSF161098">
    <property type="entry name" value="MetI-like"/>
    <property type="match status" value="1"/>
</dbReference>
<evidence type="ECO:0000256" key="7">
    <source>
        <dbReference type="ARBA" id="ARBA00023136"/>
    </source>
</evidence>
<feature type="transmembrane region" description="Helical" evidence="8">
    <location>
        <begin position="201"/>
        <end position="221"/>
    </location>
</feature>
<evidence type="ECO:0000256" key="6">
    <source>
        <dbReference type="ARBA" id="ARBA00022989"/>
    </source>
</evidence>
<evidence type="ECO:0000256" key="3">
    <source>
        <dbReference type="ARBA" id="ARBA00022448"/>
    </source>
</evidence>
<dbReference type="NCBIfam" id="TIGR01726">
    <property type="entry name" value="HEQRo_perm_3TM"/>
    <property type="match status" value="1"/>
</dbReference>
<dbReference type="PROSITE" id="PS50928">
    <property type="entry name" value="ABC_TM1"/>
    <property type="match status" value="1"/>
</dbReference>
<dbReference type="InterPro" id="IPR043429">
    <property type="entry name" value="ArtM/GltK/GlnP/TcyL/YhdX-like"/>
</dbReference>
<comment type="subcellular location">
    <subcellularLocation>
        <location evidence="1">Cell inner membrane</location>
        <topology evidence="1">Multi-pass membrane protein</topology>
    </subcellularLocation>
    <subcellularLocation>
        <location evidence="8">Cell membrane</location>
        <topology evidence="8">Multi-pass membrane protein</topology>
    </subcellularLocation>
</comment>
<evidence type="ECO:0000256" key="1">
    <source>
        <dbReference type="ARBA" id="ARBA00004429"/>
    </source>
</evidence>
<dbReference type="Pfam" id="PF00528">
    <property type="entry name" value="BPD_transp_1"/>
    <property type="match status" value="1"/>
</dbReference>
<comment type="similarity">
    <text evidence="2">Belongs to the binding-protein-dependent transport system permease family. HisMQ subfamily.</text>
</comment>
<feature type="transmembrane region" description="Helical" evidence="8">
    <location>
        <begin position="101"/>
        <end position="119"/>
    </location>
</feature>
<dbReference type="EMBL" id="JAQIPB010000004">
    <property type="protein sequence ID" value="MDA7417093.1"/>
    <property type="molecule type" value="Genomic_DNA"/>
</dbReference>
<dbReference type="GO" id="GO:0006865">
    <property type="term" value="P:amino acid transport"/>
    <property type="evidence" value="ECO:0007669"/>
    <property type="project" value="TreeGrafter"/>
</dbReference>
<accession>A0AAE3N8W2</accession>
<evidence type="ECO:0000259" key="9">
    <source>
        <dbReference type="PROSITE" id="PS50928"/>
    </source>
</evidence>
<dbReference type="GO" id="GO:0043190">
    <property type="term" value="C:ATP-binding cassette (ABC) transporter complex"/>
    <property type="evidence" value="ECO:0007669"/>
    <property type="project" value="InterPro"/>
</dbReference>
<dbReference type="InterPro" id="IPR035906">
    <property type="entry name" value="MetI-like_sf"/>
</dbReference>
<feature type="transmembrane region" description="Helical" evidence="8">
    <location>
        <begin position="25"/>
        <end position="47"/>
    </location>
</feature>
<keyword evidence="7 8" id="KW-0472">Membrane</keyword>
<evidence type="ECO:0000256" key="2">
    <source>
        <dbReference type="ARBA" id="ARBA00010072"/>
    </source>
</evidence>
<dbReference type="GO" id="GO:0022857">
    <property type="term" value="F:transmembrane transporter activity"/>
    <property type="evidence" value="ECO:0007669"/>
    <property type="project" value="InterPro"/>
</dbReference>
<dbReference type="InterPro" id="IPR000515">
    <property type="entry name" value="MetI-like"/>
</dbReference>
<keyword evidence="5 8" id="KW-0812">Transmembrane</keyword>
<protein>
    <submittedName>
        <fullName evidence="10">Amino acid ABC transporter permease</fullName>
    </submittedName>
</protein>
<evidence type="ECO:0000313" key="10">
    <source>
        <dbReference type="EMBL" id="MDA7417093.1"/>
    </source>
</evidence>
<evidence type="ECO:0000256" key="4">
    <source>
        <dbReference type="ARBA" id="ARBA00022475"/>
    </source>
</evidence>
<name>A0AAE3N8W2_9BURK</name>
<keyword evidence="4" id="KW-1003">Cell membrane</keyword>
<dbReference type="PANTHER" id="PTHR30614">
    <property type="entry name" value="MEMBRANE COMPONENT OF AMINO ACID ABC TRANSPORTER"/>
    <property type="match status" value="1"/>
</dbReference>
<dbReference type="PANTHER" id="PTHR30614:SF42">
    <property type="entry name" value="GLUTAMATE_ASPARTATE IMPORT PERMEASE PROTEIN GLTJ"/>
    <property type="match status" value="1"/>
</dbReference>
<evidence type="ECO:0000256" key="8">
    <source>
        <dbReference type="RuleBase" id="RU363032"/>
    </source>
</evidence>
<proteinExistence type="inferred from homology"/>
<feature type="domain" description="ABC transmembrane type-1" evidence="9">
    <location>
        <begin position="23"/>
        <end position="222"/>
    </location>
</feature>
<dbReference type="RefSeq" id="WP_271428339.1">
    <property type="nucleotide sequence ID" value="NZ_JAQIPB010000004.1"/>
</dbReference>
<keyword evidence="6 8" id="KW-1133">Transmembrane helix</keyword>
<dbReference type="AlphaFoldDB" id="A0AAE3N8W2"/>
<reference evidence="10" key="1">
    <citation type="submission" date="2023-01" db="EMBL/GenBank/DDBJ databases">
        <title>Xenophilus mangrovi sp. nov., isolated from soil of Mangrove nature reserve.</title>
        <authorList>
            <person name="Xu S."/>
            <person name="Liu Z."/>
            <person name="Xu Y."/>
        </authorList>
    </citation>
    <scope>NUCLEOTIDE SEQUENCE</scope>
    <source>
        <strain evidence="10">YW8</strain>
    </source>
</reference>